<evidence type="ECO:0000256" key="3">
    <source>
        <dbReference type="ARBA" id="ARBA00022737"/>
    </source>
</evidence>
<keyword evidence="4 7" id="KW-0547">Nucleotide-binding</keyword>
<keyword evidence="3" id="KW-0677">Repeat</keyword>
<dbReference type="PROSITE" id="PS00108">
    <property type="entry name" value="PROTEIN_KINASE_ST"/>
    <property type="match status" value="1"/>
</dbReference>
<dbReference type="InterPro" id="IPR057207">
    <property type="entry name" value="FBXL15_LRR"/>
</dbReference>
<dbReference type="CDD" id="cd14014">
    <property type="entry name" value="STKc_PknB_like"/>
    <property type="match status" value="1"/>
</dbReference>
<dbReference type="EC" id="2.7.11.1" evidence="10"/>
<keyword evidence="1" id="KW-0433">Leucine-rich repeat</keyword>
<evidence type="ECO:0000256" key="6">
    <source>
        <dbReference type="ARBA" id="ARBA00022840"/>
    </source>
</evidence>
<evidence type="ECO:0000256" key="2">
    <source>
        <dbReference type="ARBA" id="ARBA00022679"/>
    </source>
</evidence>
<feature type="compositionally biased region" description="Polar residues" evidence="8">
    <location>
        <begin position="463"/>
        <end position="473"/>
    </location>
</feature>
<keyword evidence="6 7" id="KW-0067">ATP-binding</keyword>
<dbReference type="EMBL" id="CP036273">
    <property type="protein sequence ID" value="QDU21708.1"/>
    <property type="molecule type" value="Genomic_DNA"/>
</dbReference>
<protein>
    <submittedName>
        <fullName evidence="10">Serine/threonine-protein kinase StkP</fullName>
        <ecNumber evidence="10">2.7.11.1</ecNumber>
    </submittedName>
</protein>
<dbReference type="InterPro" id="IPR032675">
    <property type="entry name" value="LRR_dom_sf"/>
</dbReference>
<evidence type="ECO:0000256" key="7">
    <source>
        <dbReference type="PROSITE-ProRule" id="PRU10141"/>
    </source>
</evidence>
<dbReference type="PANTHER" id="PTHR43289:SF6">
    <property type="entry name" value="SERINE_THREONINE-PROTEIN KINASE NEKL-3"/>
    <property type="match status" value="1"/>
</dbReference>
<evidence type="ECO:0000256" key="8">
    <source>
        <dbReference type="SAM" id="MobiDB-lite"/>
    </source>
</evidence>
<dbReference type="InterPro" id="IPR001611">
    <property type="entry name" value="Leu-rich_rpt"/>
</dbReference>
<dbReference type="Pfam" id="PF00069">
    <property type="entry name" value="Pkinase"/>
    <property type="match status" value="1"/>
</dbReference>
<dbReference type="GO" id="GO:0004674">
    <property type="term" value="F:protein serine/threonine kinase activity"/>
    <property type="evidence" value="ECO:0007669"/>
    <property type="project" value="UniProtKB-EC"/>
</dbReference>
<dbReference type="KEGG" id="uli:ETAA1_36810"/>
<feature type="region of interest" description="Disordered" evidence="8">
    <location>
        <begin position="309"/>
        <end position="348"/>
    </location>
</feature>
<feature type="region of interest" description="Disordered" evidence="8">
    <location>
        <begin position="444"/>
        <end position="473"/>
    </location>
</feature>
<evidence type="ECO:0000256" key="4">
    <source>
        <dbReference type="ARBA" id="ARBA00022741"/>
    </source>
</evidence>
<dbReference type="SUPFAM" id="SSF56112">
    <property type="entry name" value="Protein kinase-like (PK-like)"/>
    <property type="match status" value="1"/>
</dbReference>
<organism evidence="10 11">
    <name type="scientific">Urbifossiella limnaea</name>
    <dbReference type="NCBI Taxonomy" id="2528023"/>
    <lineage>
        <taxon>Bacteria</taxon>
        <taxon>Pseudomonadati</taxon>
        <taxon>Planctomycetota</taxon>
        <taxon>Planctomycetia</taxon>
        <taxon>Gemmatales</taxon>
        <taxon>Gemmataceae</taxon>
        <taxon>Urbifossiella</taxon>
    </lineage>
</organism>
<feature type="domain" description="Protein kinase" evidence="9">
    <location>
        <begin position="149"/>
        <end position="416"/>
    </location>
</feature>
<dbReference type="PROSITE" id="PS50011">
    <property type="entry name" value="PROTEIN_KINASE_DOM"/>
    <property type="match status" value="1"/>
</dbReference>
<feature type="binding site" evidence="7">
    <location>
        <position position="178"/>
    </location>
    <ligand>
        <name>ATP</name>
        <dbReference type="ChEBI" id="CHEBI:30616"/>
    </ligand>
</feature>
<sequence>MFTFFSCVAEAVVENGVKGLATMVPGGSFALAVAGGALAKYRERIRDAALRDEIARMAAVTATEARKAAAEAVQAAAGGASVEERLVLESYLAQIPAAVTQSLKRPSDPTGKTVPAAFTLTTPDDVLRLLPPRPPRFHPGDALVGRPEWHLDRVLGVGGFGEVWLARHTDMGVEAAVKFCHGPQAADLRHESRVIAQVMRAGDHPSVVPLRDAVLTGDTPWLRFDYVDGGDVGDWIRHLHRRPAGERLKYVVQALRQIATAVGAFHRLTPAVVHRDLKPSNILYDRAGKRLRVTDFGIGAVTAKATLAEDGSGGATQGGRMLSSHRGSHTPLYASPQQRAGADPDPRDDVHALGVIAYQMLTGHLSQGPGPDYAHDLADVGTPPPLVDLIGRCVAQNPARRPATAADLAAELAPLASGAVTVPPTAPPVATPVAPFPLPPISAIDAKPTPKVEPTVNRENESEPVSTDTPAVAHQSSMLPVDDEEFGTTDDYLRAFEAVLAEGIPDIHLDLLRKHYAAPDHTATWARLAAEVGYANGSAVNLQYGKLAARIAARLGVKQPPRGFWLYVLAGWAAERDPDSGHTAFTLRRPVNEALRRLGLLTGTAVKLLPDELSAVVERELHVAVSGNWRMNREVKPFARWKLVTKLPAKVKVRAGEVYKLDIMRSAKDANVQGLATLVDVEALNELDLTGCKRLTNDGFALAAKLTQVRTLLLPQSSATDATLKLFTMLPQLETLDIEETTVTDAGLAHVRAMRTLVDLRLGGSDIGDAGLVWLSPLPHLQTLGLDQLPITDAGLSTLTGLSRLEALGLPGTNISDDGMIHLLKLSELWFLDLGGTQITETGLAQLAKMQKLRDLRLTGCKHVSDSGLSWMARMTSLELLDLSDTMVTDLGIVALKSAPVLESLNLENCLGVTDASVDHLIAMKPLELLNLTGTSVTPAGASRLSDARPDCTIYHPSFGEQSAPVADATSSSEVQRISKSSSRVAAQGTGTPNPNPTRTVYFFLWNPKLDPNSFADYDEVQRNALLGQPYSSQWICPSTRPRPGDVAIMQRTGNAHNGVFAKGIVTSEPFDDDGTRVVELSLDSFLPIGKEIPREEIVREAKFTKNWAPMSSGNVVPEPITQAILSLWGNRVQEEATPP</sequence>
<dbReference type="GO" id="GO:0005524">
    <property type="term" value="F:ATP binding"/>
    <property type="evidence" value="ECO:0007669"/>
    <property type="project" value="UniProtKB-UniRule"/>
</dbReference>
<dbReference type="InterPro" id="IPR008271">
    <property type="entry name" value="Ser/Thr_kinase_AS"/>
</dbReference>
<dbReference type="InterPro" id="IPR006553">
    <property type="entry name" value="Leu-rich_rpt_Cys-con_subtyp"/>
</dbReference>
<keyword evidence="2 10" id="KW-0808">Transferase</keyword>
<dbReference type="Pfam" id="PF25372">
    <property type="entry name" value="DUF7885"/>
    <property type="match status" value="1"/>
</dbReference>
<keyword evidence="5 10" id="KW-0418">Kinase</keyword>
<evidence type="ECO:0000313" key="10">
    <source>
        <dbReference type="EMBL" id="QDU21708.1"/>
    </source>
</evidence>
<evidence type="ECO:0000256" key="1">
    <source>
        <dbReference type="ARBA" id="ARBA00022614"/>
    </source>
</evidence>
<dbReference type="InterPro" id="IPR011009">
    <property type="entry name" value="Kinase-like_dom_sf"/>
</dbReference>
<evidence type="ECO:0000313" key="11">
    <source>
        <dbReference type="Proteomes" id="UP000319576"/>
    </source>
</evidence>
<gene>
    <name evidence="10" type="primary">stkP_5</name>
    <name evidence="10" type="ORF">ETAA1_36810</name>
</gene>
<name>A0A517XW22_9BACT</name>
<dbReference type="Gene3D" id="1.10.510.10">
    <property type="entry name" value="Transferase(Phosphotransferase) domain 1"/>
    <property type="match status" value="1"/>
</dbReference>
<reference evidence="10 11" key="1">
    <citation type="submission" date="2019-02" db="EMBL/GenBank/DDBJ databases">
        <title>Deep-cultivation of Planctomycetes and their phenomic and genomic characterization uncovers novel biology.</title>
        <authorList>
            <person name="Wiegand S."/>
            <person name="Jogler M."/>
            <person name="Boedeker C."/>
            <person name="Pinto D."/>
            <person name="Vollmers J."/>
            <person name="Rivas-Marin E."/>
            <person name="Kohn T."/>
            <person name="Peeters S.H."/>
            <person name="Heuer A."/>
            <person name="Rast P."/>
            <person name="Oberbeckmann S."/>
            <person name="Bunk B."/>
            <person name="Jeske O."/>
            <person name="Meyerdierks A."/>
            <person name="Storesund J.E."/>
            <person name="Kallscheuer N."/>
            <person name="Luecker S."/>
            <person name="Lage O.M."/>
            <person name="Pohl T."/>
            <person name="Merkel B.J."/>
            <person name="Hornburger P."/>
            <person name="Mueller R.-W."/>
            <person name="Bruemmer F."/>
            <person name="Labrenz M."/>
            <person name="Spormann A.M."/>
            <person name="Op den Camp H."/>
            <person name="Overmann J."/>
            <person name="Amann R."/>
            <person name="Jetten M.S.M."/>
            <person name="Mascher T."/>
            <person name="Medema M.H."/>
            <person name="Devos D.P."/>
            <person name="Kaster A.-K."/>
            <person name="Ovreas L."/>
            <person name="Rohde M."/>
            <person name="Galperin M.Y."/>
            <person name="Jogler C."/>
        </authorList>
    </citation>
    <scope>NUCLEOTIDE SEQUENCE [LARGE SCALE GENOMIC DNA]</scope>
    <source>
        <strain evidence="10 11">ETA_A1</strain>
    </source>
</reference>
<dbReference type="Proteomes" id="UP000319576">
    <property type="component" value="Chromosome"/>
</dbReference>
<evidence type="ECO:0000256" key="5">
    <source>
        <dbReference type="ARBA" id="ARBA00022777"/>
    </source>
</evidence>
<dbReference type="SMART" id="SM00367">
    <property type="entry name" value="LRR_CC"/>
    <property type="match status" value="6"/>
</dbReference>
<dbReference type="SMART" id="SM00220">
    <property type="entry name" value="S_TKc"/>
    <property type="match status" value="1"/>
</dbReference>
<proteinExistence type="predicted"/>
<dbReference type="AlphaFoldDB" id="A0A517XW22"/>
<dbReference type="InterPro" id="IPR017441">
    <property type="entry name" value="Protein_kinase_ATP_BS"/>
</dbReference>
<dbReference type="Pfam" id="PF13516">
    <property type="entry name" value="LRR_6"/>
    <property type="match status" value="1"/>
</dbReference>
<keyword evidence="11" id="KW-1185">Reference proteome</keyword>
<dbReference type="SUPFAM" id="SSF52047">
    <property type="entry name" value="RNI-like"/>
    <property type="match status" value="1"/>
</dbReference>
<accession>A0A517XW22</accession>
<dbReference type="InterPro" id="IPR000719">
    <property type="entry name" value="Prot_kinase_dom"/>
</dbReference>
<dbReference type="PANTHER" id="PTHR43289">
    <property type="entry name" value="MITOGEN-ACTIVATED PROTEIN KINASE KINASE KINASE 20-RELATED"/>
    <property type="match status" value="1"/>
</dbReference>
<dbReference type="SMART" id="SM00368">
    <property type="entry name" value="LRR_RI"/>
    <property type="match status" value="5"/>
</dbReference>
<evidence type="ECO:0000259" key="9">
    <source>
        <dbReference type="PROSITE" id="PS50011"/>
    </source>
</evidence>
<dbReference type="Gene3D" id="3.80.10.10">
    <property type="entry name" value="Ribonuclease Inhibitor"/>
    <property type="match status" value="3"/>
</dbReference>
<dbReference type="PROSITE" id="PS00107">
    <property type="entry name" value="PROTEIN_KINASE_ATP"/>
    <property type="match status" value="1"/>
</dbReference>